<gene>
    <name evidence="3" type="ORF">GL50581_3846</name>
</gene>
<keyword evidence="3" id="KW-0418">Kinase</keyword>
<keyword evidence="1" id="KW-0040">ANK repeat</keyword>
<sequence length="843" mass="94198">MSSSNLEDTSDDNFLNHFGYCIGQGAYGTVYSLTNNSDEAVKEMRIDGISGDALASFEMEVNIMPRLSHANILKYKAVRQEGDFVYIRMKRYAKSLDDTIKSYKRKKKEIPRDKIIEILMQVTTGLMYLHNPNKCDIDGNMLSVIIIHRDLKPANILTNTDETQFVIADFGFCRETLNDGSATAGSPMYCAPEVLLKKKYSTASDMWSLGVIIYELASGTRPSFFSGIKSEKDIPKTWKPDLSSINDGLIRSVLEILLSLDPADRPSADHLLKEINEYLNPELSKGSFRFRELESKYEALEKVHEQCSIEVDLLKNVCDAKETELVGYKERVTNLESHSLGLKQQIVSLKETVSGLEKTIRDNQLSIERLTDENCELRKKLSCMESLQRFAMLTRLMRTVLSNNIKLAQTFIDEDARKKDDNSFTALMHAARHGRTAFLPLLVDREQGIQDKYGWTALMHAAYNGHADVVKELASYESEMRNDQTLTALMVAAGRNNVDSVRILVEYEKNLRNGNDATALMIAAQNGYTETVQILMKYESGAQCKSGYTALMVAAQNGHVEVINLLAEKEKNLRSSSNRTALMIAAENSKSEAAEALMVYEKETSKWTTLMCAAALGDTHLIESSIDERGKIDSLGRTSLIIAAQNKRIEAIKILAEHESGVSGWTTLMYASCIGNTELAARNLHEVKRKDDTGMTALMWAARHGYHDIVKLLAEHEHTIVDRDGQTAMMWASRNGHASSVSLLVDYEKRMQSSKGMTALMLSAAAGHLKAVQVLLDVECNMQDSSLKTALMYAAMNGYADVVKILAEHENEIVDIDEQTAIQLAKQHGQHEIVEILSNFPLD</sequence>
<dbReference type="InterPro" id="IPR002110">
    <property type="entry name" value="Ankyrin_rpt"/>
</dbReference>
<dbReference type="Pfam" id="PF12796">
    <property type="entry name" value="Ank_2"/>
    <property type="match status" value="4"/>
</dbReference>
<protein>
    <submittedName>
        <fullName evidence="3">Kinase, NEK</fullName>
    </submittedName>
</protein>
<comment type="caution">
    <text evidence="3">The sequence shown here is derived from an EMBL/GenBank/DDBJ whole genome shotgun (WGS) entry which is preliminary data.</text>
</comment>
<evidence type="ECO:0000256" key="1">
    <source>
        <dbReference type="PROSITE-ProRule" id="PRU00023"/>
    </source>
</evidence>
<dbReference type="OrthoDB" id="4062651at2759"/>
<dbReference type="PROSITE" id="PS50088">
    <property type="entry name" value="ANK_REPEAT"/>
    <property type="match status" value="2"/>
</dbReference>
<name>C6LYH2_GIAIB</name>
<dbReference type="SUPFAM" id="SSF56112">
    <property type="entry name" value="Protein kinase-like (PK-like)"/>
    <property type="match status" value="1"/>
</dbReference>
<dbReference type="AlphaFoldDB" id="C6LYH2"/>
<dbReference type="Pfam" id="PF00023">
    <property type="entry name" value="Ank"/>
    <property type="match status" value="1"/>
</dbReference>
<dbReference type="PROSITE" id="PS00108">
    <property type="entry name" value="PROTEIN_KINASE_ST"/>
    <property type="match status" value="1"/>
</dbReference>
<feature type="repeat" description="ANK" evidence="1">
    <location>
        <begin position="546"/>
        <end position="578"/>
    </location>
</feature>
<keyword evidence="3" id="KW-0808">Transferase</keyword>
<dbReference type="EMBL" id="ACGJ01002911">
    <property type="protein sequence ID" value="EES98960.1"/>
    <property type="molecule type" value="Genomic_DNA"/>
</dbReference>
<feature type="repeat" description="ANK" evidence="1">
    <location>
        <begin position="693"/>
        <end position="725"/>
    </location>
</feature>
<dbReference type="PANTHER" id="PTHR24120">
    <property type="entry name" value="GH07239P"/>
    <property type="match status" value="1"/>
</dbReference>
<dbReference type="PROSITE" id="PS50297">
    <property type="entry name" value="ANK_REP_REGION"/>
    <property type="match status" value="1"/>
</dbReference>
<dbReference type="Gene3D" id="1.25.40.20">
    <property type="entry name" value="Ankyrin repeat-containing domain"/>
    <property type="match status" value="5"/>
</dbReference>
<feature type="unsure residue" description="D or N" evidence="3">
    <location>
        <position position="261"/>
    </location>
</feature>
<dbReference type="GO" id="GO:0004672">
    <property type="term" value="F:protein kinase activity"/>
    <property type="evidence" value="ECO:0007669"/>
    <property type="project" value="InterPro"/>
</dbReference>
<dbReference type="SMART" id="SM00248">
    <property type="entry name" value="ANK"/>
    <property type="match status" value="12"/>
</dbReference>
<proteinExistence type="predicted"/>
<dbReference type="InterPro" id="IPR008271">
    <property type="entry name" value="Ser/Thr_kinase_AS"/>
</dbReference>
<dbReference type="Gene3D" id="1.10.510.10">
    <property type="entry name" value="Transferase(Phosphotransferase) domain 1"/>
    <property type="match status" value="1"/>
</dbReference>
<dbReference type="GO" id="GO:0005524">
    <property type="term" value="F:ATP binding"/>
    <property type="evidence" value="ECO:0007669"/>
    <property type="project" value="InterPro"/>
</dbReference>
<dbReference type="PROSITE" id="PS50011">
    <property type="entry name" value="PROTEIN_KINASE_DOM"/>
    <property type="match status" value="1"/>
</dbReference>
<reference evidence="3 4" key="1">
    <citation type="journal article" date="2009" name="PLoS Pathog.">
        <title>Draft genome sequencing of giardia intestinalis assemblage B isolate GS: is human giardiasis caused by two different species?</title>
        <authorList>
            <person name="Franzen O."/>
            <person name="Jerlstrom-Hultqvist J."/>
            <person name="Castro E."/>
            <person name="Sherwood E."/>
            <person name="Ankarklev J."/>
            <person name="Reiner D.S."/>
            <person name="Palm D."/>
            <person name="Andersson J.O."/>
            <person name="Andersson B."/>
            <person name="Svard S.G."/>
        </authorList>
    </citation>
    <scope>NUCLEOTIDE SEQUENCE [LARGE SCALE GENOMIC DNA]</scope>
    <source>
        <strain evidence="4">ATCC 50581 / GS clone H7</strain>
    </source>
</reference>
<dbReference type="Proteomes" id="UP000002488">
    <property type="component" value="Unassembled WGS sequence"/>
</dbReference>
<evidence type="ECO:0000259" key="2">
    <source>
        <dbReference type="PROSITE" id="PS50011"/>
    </source>
</evidence>
<feature type="domain" description="Protein kinase" evidence="2">
    <location>
        <begin position="16"/>
        <end position="279"/>
    </location>
</feature>
<dbReference type="Gene3D" id="3.30.200.20">
    <property type="entry name" value="Phosphorylase Kinase, domain 1"/>
    <property type="match status" value="1"/>
</dbReference>
<evidence type="ECO:0000313" key="4">
    <source>
        <dbReference type="Proteomes" id="UP000002488"/>
    </source>
</evidence>
<dbReference type="InterPro" id="IPR000719">
    <property type="entry name" value="Prot_kinase_dom"/>
</dbReference>
<dbReference type="SMART" id="SM00220">
    <property type="entry name" value="S_TKc"/>
    <property type="match status" value="1"/>
</dbReference>
<dbReference type="SUPFAM" id="SSF48403">
    <property type="entry name" value="Ankyrin repeat"/>
    <property type="match status" value="2"/>
</dbReference>
<organism evidence="3 4">
    <name type="scientific">Giardia intestinalis (strain ATCC 50581 / GS clone H7)</name>
    <name type="common">Giardia lamblia</name>
    <dbReference type="NCBI Taxonomy" id="598745"/>
    <lineage>
        <taxon>Eukaryota</taxon>
        <taxon>Metamonada</taxon>
        <taxon>Diplomonadida</taxon>
        <taxon>Hexamitidae</taxon>
        <taxon>Giardiinae</taxon>
        <taxon>Giardia</taxon>
    </lineage>
</organism>
<evidence type="ECO:0000313" key="3">
    <source>
        <dbReference type="EMBL" id="EES98960.1"/>
    </source>
</evidence>
<dbReference type="InterPro" id="IPR036770">
    <property type="entry name" value="Ankyrin_rpt-contain_sf"/>
</dbReference>
<dbReference type="PANTHER" id="PTHR24120:SF4">
    <property type="entry name" value="GH07239P"/>
    <property type="match status" value="1"/>
</dbReference>
<dbReference type="Pfam" id="PF00069">
    <property type="entry name" value="Pkinase"/>
    <property type="match status" value="1"/>
</dbReference>
<accession>C6LYH2</accession>
<dbReference type="InterPro" id="IPR011009">
    <property type="entry name" value="Kinase-like_dom_sf"/>
</dbReference>